<protein>
    <submittedName>
        <fullName evidence="1">Uncharacterized protein</fullName>
    </submittedName>
</protein>
<keyword evidence="2" id="KW-1185">Reference proteome</keyword>
<sequence>KILRQACILYRKEIMKMTEKGDVVEREPGKFTEIKLCIDPFRYITLASVCMAMYRFMFLEPNMIALLPPDNCHRQKKRYSTPSIQWLYISHKENIQIRHALQGGELQVGPYFSDGYADGVRTAFEFNGCFFHGCLTCYCEKTQNPMTGTSLGFFITRRSSR</sequence>
<evidence type="ECO:0000313" key="1">
    <source>
        <dbReference type="EMBL" id="KAG6926905.1"/>
    </source>
</evidence>
<comment type="caution">
    <text evidence="1">The sequence shown here is derived from an EMBL/GenBank/DDBJ whole genome shotgun (WGS) entry which is preliminary data.</text>
</comment>
<organism evidence="1 2">
    <name type="scientific">Chelydra serpentina</name>
    <name type="common">Snapping turtle</name>
    <name type="synonym">Testudo serpentina</name>
    <dbReference type="NCBI Taxonomy" id="8475"/>
    <lineage>
        <taxon>Eukaryota</taxon>
        <taxon>Metazoa</taxon>
        <taxon>Chordata</taxon>
        <taxon>Craniata</taxon>
        <taxon>Vertebrata</taxon>
        <taxon>Euteleostomi</taxon>
        <taxon>Archelosauria</taxon>
        <taxon>Testudinata</taxon>
        <taxon>Testudines</taxon>
        <taxon>Cryptodira</taxon>
        <taxon>Durocryptodira</taxon>
        <taxon>Americhelydia</taxon>
        <taxon>Chelydroidea</taxon>
        <taxon>Chelydridae</taxon>
        <taxon>Chelydra</taxon>
    </lineage>
</organism>
<dbReference type="OrthoDB" id="9901875at2759"/>
<reference evidence="1 2" key="1">
    <citation type="journal article" date="2020" name="G3 (Bethesda)">
        <title>Draft Genome of the Common Snapping Turtle, Chelydra serpentina, a Model for Phenotypic Plasticity in Reptiles.</title>
        <authorList>
            <person name="Das D."/>
            <person name="Singh S.K."/>
            <person name="Bierstedt J."/>
            <person name="Erickson A."/>
            <person name="Galli G.L.J."/>
            <person name="Crossley D.A. 2nd"/>
            <person name="Rhen T."/>
        </authorList>
    </citation>
    <scope>NUCLEOTIDE SEQUENCE [LARGE SCALE GENOMIC DNA]</scope>
    <source>
        <strain evidence="1">KW</strain>
    </source>
</reference>
<accession>A0A8T1SE15</accession>
<proteinExistence type="predicted"/>
<gene>
    <name evidence="1" type="ORF">G0U57_010920</name>
</gene>
<dbReference type="EMBL" id="JAHGAV010000291">
    <property type="protein sequence ID" value="KAG6926905.1"/>
    <property type="molecule type" value="Genomic_DNA"/>
</dbReference>
<feature type="non-terminal residue" evidence="1">
    <location>
        <position position="1"/>
    </location>
</feature>
<feature type="non-terminal residue" evidence="1">
    <location>
        <position position="161"/>
    </location>
</feature>
<dbReference type="Proteomes" id="UP000765507">
    <property type="component" value="Unassembled WGS sequence"/>
</dbReference>
<name>A0A8T1SE15_CHESE</name>
<dbReference type="AlphaFoldDB" id="A0A8T1SE15"/>
<evidence type="ECO:0000313" key="2">
    <source>
        <dbReference type="Proteomes" id="UP000765507"/>
    </source>
</evidence>